<dbReference type="InterPro" id="IPR038063">
    <property type="entry name" value="Transpep_catalytic_dom"/>
</dbReference>
<reference evidence="8" key="1">
    <citation type="submission" date="2020-10" db="EMBL/GenBank/DDBJ databases">
        <authorList>
            <person name="Gilroy R."/>
        </authorList>
    </citation>
    <scope>NUCLEOTIDE SEQUENCE</scope>
    <source>
        <strain evidence="8">CHK187-14744</strain>
    </source>
</reference>
<dbReference type="Gene3D" id="3.10.20.800">
    <property type="match status" value="1"/>
</dbReference>
<dbReference type="Pfam" id="PF03734">
    <property type="entry name" value="YkuD"/>
    <property type="match status" value="1"/>
</dbReference>
<dbReference type="GO" id="GO:0071555">
    <property type="term" value="P:cell wall organization"/>
    <property type="evidence" value="ECO:0007669"/>
    <property type="project" value="UniProtKB-UniRule"/>
</dbReference>
<evidence type="ECO:0000256" key="1">
    <source>
        <dbReference type="ARBA" id="ARBA00004752"/>
    </source>
</evidence>
<evidence type="ECO:0000256" key="3">
    <source>
        <dbReference type="ARBA" id="ARBA00022960"/>
    </source>
</evidence>
<dbReference type="PROSITE" id="PS52029">
    <property type="entry name" value="LD_TPASE"/>
    <property type="match status" value="1"/>
</dbReference>
<dbReference type="CDD" id="cd16913">
    <property type="entry name" value="YkuD_like"/>
    <property type="match status" value="1"/>
</dbReference>
<dbReference type="SUPFAM" id="SSF143985">
    <property type="entry name" value="L,D-transpeptidase pre-catalytic domain-like"/>
    <property type="match status" value="1"/>
</dbReference>
<dbReference type="GO" id="GO:0018104">
    <property type="term" value="P:peptidoglycan-protein cross-linking"/>
    <property type="evidence" value="ECO:0007669"/>
    <property type="project" value="TreeGrafter"/>
</dbReference>
<keyword evidence="2" id="KW-0808">Transferase</keyword>
<dbReference type="Gene3D" id="2.40.440.10">
    <property type="entry name" value="L,D-transpeptidase catalytic domain-like"/>
    <property type="match status" value="1"/>
</dbReference>
<feature type="active site" description="Proton donor/acceptor" evidence="6">
    <location>
        <position position="413"/>
    </location>
</feature>
<name>A0A9D1HG84_9FIRM</name>
<keyword evidence="3 6" id="KW-0133">Cell shape</keyword>
<dbReference type="InterPro" id="IPR022029">
    <property type="entry name" value="YoaR-like_PG-bd"/>
</dbReference>
<comment type="pathway">
    <text evidence="1 6">Cell wall biogenesis; peptidoglycan biosynthesis.</text>
</comment>
<accession>A0A9D1HG84</accession>
<dbReference type="Proteomes" id="UP000824164">
    <property type="component" value="Unassembled WGS sequence"/>
</dbReference>
<dbReference type="GO" id="GO:0016740">
    <property type="term" value="F:transferase activity"/>
    <property type="evidence" value="ECO:0007669"/>
    <property type="project" value="UniProtKB-KW"/>
</dbReference>
<gene>
    <name evidence="8" type="ORF">IAB63_00045</name>
</gene>
<protein>
    <submittedName>
        <fullName evidence="8">Peptidoglycan binding domain-containing protein</fullName>
    </submittedName>
</protein>
<proteinExistence type="predicted"/>
<sequence>MSKKKMIIGVSAAVFILIAAAYIGTCFWFRDRYWPGTVINGIPSASLSPDELSQQLVGEIPEYALDIIEQDGSSETIKGSQIGFTYTYPELYEIKDGQNFFLWFTGFFSSHEYEVEHAGAYDEDMLSQVVASLNCMTRDDIQEPEDAYVEITDKGPVIHEEVYGNAIDEAKLMEALKEAIDSEADQIDLASAGAYRQPAVTLESESMKTAQETIEELAHITLTYDFRYKTVELTPETIRTWIVEDGEGSYEISRDKAAAYVHSLKEAEDTVWRQRQFYSTSRKQEITVEGGTYGWCIDEEGETDQLLADIAAGEDVTREPVFTMDPFPGVTGSNDIGDTYVEIDLSAQHMWYYKDGALFMDTDVTTGTMSTGHATPAGVFYIENRLRDTELKGEDYLTKVSYWMQVYLGIGIHDAVWRSDFGKDYYLTDGSHGCINTPYDKVQLLFDNVVVGTPVIMYY</sequence>
<dbReference type="GO" id="GO:0005576">
    <property type="term" value="C:extracellular region"/>
    <property type="evidence" value="ECO:0007669"/>
    <property type="project" value="TreeGrafter"/>
</dbReference>
<evidence type="ECO:0000313" key="9">
    <source>
        <dbReference type="Proteomes" id="UP000824164"/>
    </source>
</evidence>
<comment type="caution">
    <text evidence="8">The sequence shown here is derived from an EMBL/GenBank/DDBJ whole genome shotgun (WGS) entry which is preliminary data.</text>
</comment>
<keyword evidence="4 6" id="KW-0573">Peptidoglycan synthesis</keyword>
<evidence type="ECO:0000313" key="8">
    <source>
        <dbReference type="EMBL" id="HIU01627.1"/>
    </source>
</evidence>
<dbReference type="PANTHER" id="PTHR30582:SF33">
    <property type="entry name" value="EXPORTED PROTEIN"/>
    <property type="match status" value="1"/>
</dbReference>
<feature type="domain" description="L,D-TPase catalytic" evidence="7">
    <location>
        <begin position="339"/>
        <end position="458"/>
    </location>
</feature>
<dbReference type="SUPFAM" id="SSF141523">
    <property type="entry name" value="L,D-transpeptidase catalytic domain-like"/>
    <property type="match status" value="1"/>
</dbReference>
<dbReference type="GO" id="GO:0071972">
    <property type="term" value="F:peptidoglycan L,D-transpeptidase activity"/>
    <property type="evidence" value="ECO:0007669"/>
    <property type="project" value="TreeGrafter"/>
</dbReference>
<organism evidence="8 9">
    <name type="scientific">Candidatus Onthocola gallistercoris</name>
    <dbReference type="NCBI Taxonomy" id="2840876"/>
    <lineage>
        <taxon>Bacteria</taxon>
        <taxon>Bacillati</taxon>
        <taxon>Bacillota</taxon>
        <taxon>Bacilli</taxon>
        <taxon>Candidatus Onthocola</taxon>
    </lineage>
</organism>
<dbReference type="InterPro" id="IPR050979">
    <property type="entry name" value="LD-transpeptidase"/>
</dbReference>
<dbReference type="InterPro" id="IPR038054">
    <property type="entry name" value="LD_TPept-like_central_sf"/>
</dbReference>
<evidence type="ECO:0000256" key="2">
    <source>
        <dbReference type="ARBA" id="ARBA00022679"/>
    </source>
</evidence>
<dbReference type="EMBL" id="DVLT01000001">
    <property type="protein sequence ID" value="HIU01627.1"/>
    <property type="molecule type" value="Genomic_DNA"/>
</dbReference>
<keyword evidence="5 6" id="KW-0961">Cell wall biogenesis/degradation</keyword>
<dbReference type="PANTHER" id="PTHR30582">
    <property type="entry name" value="L,D-TRANSPEPTIDASE"/>
    <property type="match status" value="1"/>
</dbReference>
<feature type="active site" description="Nucleophile" evidence="6">
    <location>
        <position position="434"/>
    </location>
</feature>
<evidence type="ECO:0000259" key="7">
    <source>
        <dbReference type="PROSITE" id="PS52029"/>
    </source>
</evidence>
<dbReference type="Pfam" id="PF12229">
    <property type="entry name" value="PG_binding_4"/>
    <property type="match status" value="2"/>
</dbReference>
<dbReference type="AlphaFoldDB" id="A0A9D1HG84"/>
<dbReference type="GO" id="GO:0008360">
    <property type="term" value="P:regulation of cell shape"/>
    <property type="evidence" value="ECO:0007669"/>
    <property type="project" value="UniProtKB-UniRule"/>
</dbReference>
<evidence type="ECO:0000256" key="6">
    <source>
        <dbReference type="PROSITE-ProRule" id="PRU01373"/>
    </source>
</evidence>
<reference evidence="8" key="2">
    <citation type="journal article" date="2021" name="PeerJ">
        <title>Extensive microbial diversity within the chicken gut microbiome revealed by metagenomics and culture.</title>
        <authorList>
            <person name="Gilroy R."/>
            <person name="Ravi A."/>
            <person name="Getino M."/>
            <person name="Pursley I."/>
            <person name="Horton D.L."/>
            <person name="Alikhan N.F."/>
            <person name="Baker D."/>
            <person name="Gharbi K."/>
            <person name="Hall N."/>
            <person name="Watson M."/>
            <person name="Adriaenssens E.M."/>
            <person name="Foster-Nyarko E."/>
            <person name="Jarju S."/>
            <person name="Secka A."/>
            <person name="Antonio M."/>
            <person name="Oren A."/>
            <person name="Chaudhuri R.R."/>
            <person name="La Ragione R."/>
            <person name="Hildebrand F."/>
            <person name="Pallen M.J."/>
        </authorList>
    </citation>
    <scope>NUCLEOTIDE SEQUENCE</scope>
    <source>
        <strain evidence="8">CHK187-14744</strain>
    </source>
</reference>
<evidence type="ECO:0000256" key="4">
    <source>
        <dbReference type="ARBA" id="ARBA00022984"/>
    </source>
</evidence>
<evidence type="ECO:0000256" key="5">
    <source>
        <dbReference type="ARBA" id="ARBA00023316"/>
    </source>
</evidence>
<dbReference type="InterPro" id="IPR005490">
    <property type="entry name" value="LD_TPept_cat_dom"/>
</dbReference>